<keyword evidence="2" id="KW-1185">Reference proteome</keyword>
<dbReference type="EMBL" id="AP025028">
    <property type="protein sequence ID" value="BDA78263.1"/>
    <property type="molecule type" value="Genomic_DNA"/>
</dbReference>
<organism evidence="1 2">
    <name type="scientific">Leptospira kobayashii</name>
    <dbReference type="NCBI Taxonomy" id="1917830"/>
    <lineage>
        <taxon>Bacteria</taxon>
        <taxon>Pseudomonadati</taxon>
        <taxon>Spirochaetota</taxon>
        <taxon>Spirochaetia</taxon>
        <taxon>Leptospirales</taxon>
        <taxon>Leptospiraceae</taxon>
        <taxon>Leptospira</taxon>
    </lineage>
</organism>
<reference evidence="1 2" key="1">
    <citation type="submission" date="2021-08" db="EMBL/GenBank/DDBJ databases">
        <title>Complete genome sequence of Leptospira kobayashii strain E30.</title>
        <authorList>
            <person name="Nakao R."/>
            <person name="Nakamura S."/>
            <person name="Masuzawa T."/>
            <person name="Koizumi N."/>
        </authorList>
    </citation>
    <scope>NUCLEOTIDE SEQUENCE [LARGE SCALE GENOMIC DNA]</scope>
    <source>
        <strain evidence="1 2">E30</strain>
    </source>
</reference>
<evidence type="ECO:0000313" key="1">
    <source>
        <dbReference type="EMBL" id="BDA78263.1"/>
    </source>
</evidence>
<sequence>MNPRSPNESLFGRQTYIKSTDVNRFKAFFGVGVGGSPRIAHGLFAFLGGRLIRSLIPRQQYGIPNIKKFLDSISS</sequence>
<accession>A0ABN6KBL1</accession>
<protein>
    <submittedName>
        <fullName evidence="1">Uncharacterized protein</fullName>
    </submittedName>
</protein>
<proteinExistence type="predicted"/>
<gene>
    <name evidence="1" type="ORF">LPTSP3_g11930</name>
</gene>
<evidence type="ECO:0000313" key="2">
    <source>
        <dbReference type="Proteomes" id="UP000245263"/>
    </source>
</evidence>
<dbReference type="Proteomes" id="UP000245263">
    <property type="component" value="Chromosome 1"/>
</dbReference>
<name>A0ABN6KBL1_9LEPT</name>